<dbReference type="GO" id="GO:0019781">
    <property type="term" value="F:NEDD8 activating enzyme activity"/>
    <property type="evidence" value="ECO:0007669"/>
    <property type="project" value="UniProtKB-UniRule"/>
</dbReference>
<dbReference type="EMBL" id="JBDJPC010000003">
    <property type="protein sequence ID" value="KAL1510040.1"/>
    <property type="molecule type" value="Genomic_DNA"/>
</dbReference>
<dbReference type="InterPro" id="IPR023318">
    <property type="entry name" value="Ub_act_enz_dom_a_sf"/>
</dbReference>
<comment type="similarity">
    <text evidence="2 11">Belongs to the ubiquitin-activating E1 family. UBA3 subfamily.</text>
</comment>
<dbReference type="InterPro" id="IPR035985">
    <property type="entry name" value="Ubiquitin-activating_enz"/>
</dbReference>
<comment type="caution">
    <text evidence="13">The sequence shown here is derived from an EMBL/GenBank/DDBJ whole genome shotgun (WGS) entry which is preliminary data.</text>
</comment>
<dbReference type="AlphaFoldDB" id="A0ABD1F5Q4"/>
<evidence type="ECO:0000256" key="3">
    <source>
        <dbReference type="ARBA" id="ARBA00015203"/>
    </source>
</evidence>
<dbReference type="PANTHER" id="PTHR10953:SF6">
    <property type="entry name" value="NEDD8-ACTIVATING ENZYME E1 CATALYTIC SUBUNIT"/>
    <property type="match status" value="1"/>
</dbReference>
<dbReference type="SUPFAM" id="SSF69572">
    <property type="entry name" value="Activating enzymes of the ubiquitin-like proteins"/>
    <property type="match status" value="1"/>
</dbReference>
<dbReference type="Pfam" id="PF08825">
    <property type="entry name" value="E2_bind"/>
    <property type="match status" value="1"/>
</dbReference>
<keyword evidence="6 11" id="KW-0833">Ubl conjugation pathway</keyword>
<dbReference type="InterPro" id="IPR014929">
    <property type="entry name" value="E2-binding"/>
</dbReference>
<dbReference type="Pfam" id="PF00899">
    <property type="entry name" value="ThiF"/>
    <property type="match status" value="1"/>
</dbReference>
<dbReference type="Gene3D" id="1.10.10.520">
    <property type="entry name" value="Ubiquitin activating enzymes (Uba3). Chain: B, domain 2"/>
    <property type="match status" value="1"/>
</dbReference>
<evidence type="ECO:0000256" key="5">
    <source>
        <dbReference type="ARBA" id="ARBA00022741"/>
    </source>
</evidence>
<dbReference type="InterPro" id="IPR033127">
    <property type="entry name" value="UBQ-activ_enz_E1_Cys_AS"/>
</dbReference>
<protein>
    <recommendedName>
        <fullName evidence="3 11">NEDD8-activating enzyme E1 catalytic subunit</fullName>
        <ecNumber evidence="8 11">6.2.1.64</ecNumber>
    </recommendedName>
</protein>
<feature type="domain" description="E2 binding" evidence="12">
    <location>
        <begin position="349"/>
        <end position="437"/>
    </location>
</feature>
<keyword evidence="7 11" id="KW-0067">ATP-binding</keyword>
<evidence type="ECO:0000256" key="2">
    <source>
        <dbReference type="ARBA" id="ARBA00006310"/>
    </source>
</evidence>
<organism evidence="13 14">
    <name type="scientific">Hypothenemus hampei</name>
    <name type="common">Coffee berry borer</name>
    <dbReference type="NCBI Taxonomy" id="57062"/>
    <lineage>
        <taxon>Eukaryota</taxon>
        <taxon>Metazoa</taxon>
        <taxon>Ecdysozoa</taxon>
        <taxon>Arthropoda</taxon>
        <taxon>Hexapoda</taxon>
        <taxon>Insecta</taxon>
        <taxon>Pterygota</taxon>
        <taxon>Neoptera</taxon>
        <taxon>Endopterygota</taxon>
        <taxon>Coleoptera</taxon>
        <taxon>Polyphaga</taxon>
        <taxon>Cucujiformia</taxon>
        <taxon>Curculionidae</taxon>
        <taxon>Scolytinae</taxon>
        <taxon>Hypothenemus</taxon>
    </lineage>
</organism>
<dbReference type="GO" id="GO:0045116">
    <property type="term" value="P:protein neddylation"/>
    <property type="evidence" value="ECO:0007669"/>
    <property type="project" value="UniProtKB-UniRule"/>
</dbReference>
<dbReference type="PROSITE" id="PS00865">
    <property type="entry name" value="UBIQUITIN_ACTIVAT_2"/>
    <property type="match status" value="1"/>
</dbReference>
<dbReference type="GO" id="GO:0005524">
    <property type="term" value="F:ATP binding"/>
    <property type="evidence" value="ECO:0007669"/>
    <property type="project" value="UniProtKB-UniRule"/>
</dbReference>
<evidence type="ECO:0000256" key="8">
    <source>
        <dbReference type="ARBA" id="ARBA00023624"/>
    </source>
</evidence>
<dbReference type="FunFam" id="3.10.290.20:FF:000001">
    <property type="entry name" value="NEDD8-activating enzyme E1 catalytic subunit, variant"/>
    <property type="match status" value="1"/>
</dbReference>
<evidence type="ECO:0000256" key="10">
    <source>
        <dbReference type="PROSITE-ProRule" id="PRU10132"/>
    </source>
</evidence>
<dbReference type="EC" id="6.2.1.64" evidence="8 11"/>
<feature type="active site" description="Glycyl thioester intermediate" evidence="10">
    <location>
        <position position="212"/>
    </location>
</feature>
<accession>A0ABD1F5Q4</accession>
<comment type="pathway">
    <text evidence="1 11">Protein modification; protein neddylation.</text>
</comment>
<dbReference type="InterPro" id="IPR045886">
    <property type="entry name" value="ThiF/MoeB/HesA"/>
</dbReference>
<proteinExistence type="inferred from homology"/>
<evidence type="ECO:0000313" key="13">
    <source>
        <dbReference type="EMBL" id="KAL1510040.1"/>
    </source>
</evidence>
<evidence type="ECO:0000256" key="4">
    <source>
        <dbReference type="ARBA" id="ARBA00022598"/>
    </source>
</evidence>
<evidence type="ECO:0000256" key="7">
    <source>
        <dbReference type="ARBA" id="ARBA00022840"/>
    </source>
</evidence>
<dbReference type="InterPro" id="IPR030468">
    <property type="entry name" value="Uba3_N"/>
</dbReference>
<dbReference type="SMART" id="SM01181">
    <property type="entry name" value="E2_bind"/>
    <property type="match status" value="1"/>
</dbReference>
<evidence type="ECO:0000256" key="1">
    <source>
        <dbReference type="ARBA" id="ARBA00005032"/>
    </source>
</evidence>
<dbReference type="Proteomes" id="UP001566132">
    <property type="component" value="Unassembled WGS sequence"/>
</dbReference>
<comment type="function">
    <text evidence="11">Catalytic subunit of the dimeric E1 enzyme, which activates NEDD8.</text>
</comment>
<dbReference type="PANTHER" id="PTHR10953">
    <property type="entry name" value="UBIQUITIN-ACTIVATING ENZYME E1"/>
    <property type="match status" value="1"/>
</dbReference>
<evidence type="ECO:0000313" key="14">
    <source>
        <dbReference type="Proteomes" id="UP001566132"/>
    </source>
</evidence>
<keyword evidence="14" id="KW-1185">Reference proteome</keyword>
<sequence length="444" mass="49508">MDETKESLQKRWTHLRKVLERPGPFSHPEFEPSPDILDFILSSCKLLIIGAGGLGCELLKDLAMMGFKHIHIIDMDVIDLSNLNRQFLFRHKDIGVSKAEVAAKYVNGRIQGCQVVPHYCTIQEKDEEFYRQFHVIVCGLDSIPARRWINGMVVSLLNYDDAGILDQSSIIPLVDGGTEGFKGNARVVLPGITACVECTLDLYPPQVTYPLCTIANTPRLPEHCIEYVKLVQWPKENPFGVALDGDDAQHLMWLHEKAVERASQFNIQGVTFRLVQGVVKNIIPAVASTNAVVAAVCATEVFKLATSCCTPLNNFMVFNDVDGIYTYTYEAERKENCIVCCNVPQMLSIEDPGKMKLSDIIEILCSDPKFQMKNPGLTTTINGSNKTLYIPTIEAIEKRTRENLNKTLQDLGLNDGQEIVVADITTPTSLIIKLTFKTVDIEMG</sequence>
<dbReference type="Gene3D" id="3.40.50.720">
    <property type="entry name" value="NAD(P)-binding Rossmann-like Domain"/>
    <property type="match status" value="1"/>
</dbReference>
<reference evidence="13 14" key="1">
    <citation type="submission" date="2024-05" db="EMBL/GenBank/DDBJ databases">
        <title>Genetic variation in Jamaican populations of the coffee berry borer (Hypothenemus hampei).</title>
        <authorList>
            <person name="Errbii M."/>
            <person name="Myrie A."/>
        </authorList>
    </citation>
    <scope>NUCLEOTIDE SEQUENCE [LARGE SCALE GENOMIC DNA]</scope>
    <source>
        <strain evidence="13">JA-Hopewell-2020-01-JO</strain>
        <tissue evidence="13">Whole body</tissue>
    </source>
</reference>
<comment type="catalytic activity">
    <reaction evidence="9 11">
        <text>ATP + [NEDD8 protein] + [E1 NEDD8-activating enzyme]-L-cysteine = AMP + diphosphate + [E1 NEDD8-activating enzyme]-S-[NEDD8 protein]-yl-L-cysteine.</text>
        <dbReference type="EC" id="6.2.1.64"/>
    </reaction>
</comment>
<evidence type="ECO:0000259" key="12">
    <source>
        <dbReference type="SMART" id="SM01181"/>
    </source>
</evidence>
<evidence type="ECO:0000256" key="6">
    <source>
        <dbReference type="ARBA" id="ARBA00022786"/>
    </source>
</evidence>
<dbReference type="CDD" id="cd01488">
    <property type="entry name" value="Uba3_RUB"/>
    <property type="match status" value="1"/>
</dbReference>
<evidence type="ECO:0000256" key="11">
    <source>
        <dbReference type="RuleBase" id="RU368009"/>
    </source>
</evidence>
<keyword evidence="5 11" id="KW-0547">Nucleotide-binding</keyword>
<gene>
    <name evidence="13" type="ORF">ABEB36_004696</name>
</gene>
<dbReference type="FunFam" id="1.10.10.520:FF:000001">
    <property type="entry name" value="NEDD8-activating enzyme E1 catalytic subunit"/>
    <property type="match status" value="1"/>
</dbReference>
<dbReference type="InterPro" id="IPR000594">
    <property type="entry name" value="ThiF_NAD_FAD-bd"/>
</dbReference>
<name>A0ABD1F5Q4_HYPHA</name>
<evidence type="ECO:0000256" key="9">
    <source>
        <dbReference type="ARBA" id="ARBA00024626"/>
    </source>
</evidence>
<dbReference type="Gene3D" id="3.10.290.20">
    <property type="entry name" value="Ubiquitin-like 2 activating enzyme e1b. Chain: B, domain 3"/>
    <property type="match status" value="1"/>
</dbReference>
<keyword evidence="4 11" id="KW-0436">Ligase</keyword>